<protein>
    <submittedName>
        <fullName evidence="1">GP46-like surface antigen, putative</fullName>
    </submittedName>
</protein>
<dbReference type="EMBL" id="CYKH01000181">
    <property type="protein sequence ID" value="CUE76055.1"/>
    <property type="molecule type" value="Genomic_DNA"/>
</dbReference>
<evidence type="ECO:0000313" key="2">
    <source>
        <dbReference type="Proteomes" id="UP000051952"/>
    </source>
</evidence>
<name>A0A0S4IJ71_BODSA</name>
<dbReference type="VEuPathDB" id="TriTrypDB:BSAL_56135"/>
<evidence type="ECO:0000313" key="1">
    <source>
        <dbReference type="EMBL" id="CUE76055.1"/>
    </source>
</evidence>
<organism evidence="1 2">
    <name type="scientific">Bodo saltans</name>
    <name type="common">Flagellated protozoan</name>
    <dbReference type="NCBI Taxonomy" id="75058"/>
    <lineage>
        <taxon>Eukaryota</taxon>
        <taxon>Discoba</taxon>
        <taxon>Euglenozoa</taxon>
        <taxon>Kinetoplastea</taxon>
        <taxon>Metakinetoplastina</taxon>
        <taxon>Eubodonida</taxon>
        <taxon>Bodonidae</taxon>
        <taxon>Bodo</taxon>
    </lineage>
</organism>
<reference evidence="2" key="1">
    <citation type="submission" date="2015-09" db="EMBL/GenBank/DDBJ databases">
        <authorList>
            <consortium name="Pathogen Informatics"/>
        </authorList>
    </citation>
    <scope>NUCLEOTIDE SEQUENCE [LARGE SCALE GENOMIC DNA]</scope>
    <source>
        <strain evidence="2">Lake Konstanz</strain>
    </source>
</reference>
<sequence>MVLFSTLCSFFLRCVGDIGKSVMRVIRHLAILLTSLIVAVHGYSMCGCEHAFPTLMEFHNATNGDGWLDRSGWGNMTNCSNWFGLTCTTSEEAVQPPPPLLLPLSQRHRSCRVISTRQRLHSQFSRRSHQTARRCPSQPHLLAVASATRYTQLVRFHPSSQLFCA</sequence>
<dbReference type="AlphaFoldDB" id="A0A0S4IJ71"/>
<dbReference type="Proteomes" id="UP000051952">
    <property type="component" value="Unassembled WGS sequence"/>
</dbReference>
<proteinExistence type="predicted"/>
<keyword evidence="2" id="KW-1185">Reference proteome</keyword>
<gene>
    <name evidence="1" type="ORF">BSAL_56135</name>
</gene>
<accession>A0A0S4IJ71</accession>